<organism evidence="2 3">
    <name type="scientific">Lithocarpus litseifolius</name>
    <dbReference type="NCBI Taxonomy" id="425828"/>
    <lineage>
        <taxon>Eukaryota</taxon>
        <taxon>Viridiplantae</taxon>
        <taxon>Streptophyta</taxon>
        <taxon>Embryophyta</taxon>
        <taxon>Tracheophyta</taxon>
        <taxon>Spermatophyta</taxon>
        <taxon>Magnoliopsida</taxon>
        <taxon>eudicotyledons</taxon>
        <taxon>Gunneridae</taxon>
        <taxon>Pentapetalae</taxon>
        <taxon>rosids</taxon>
        <taxon>fabids</taxon>
        <taxon>Fagales</taxon>
        <taxon>Fagaceae</taxon>
        <taxon>Lithocarpus</taxon>
    </lineage>
</organism>
<dbReference type="PANTHER" id="PTHR47723:SF21">
    <property type="entry name" value="POLYNUCLEOTIDYL TRANSFERASE, RIBONUCLEASE H-LIKE SUPERFAMILY PROTEIN"/>
    <property type="match status" value="1"/>
</dbReference>
<dbReference type="EMBL" id="JAZDWU010000009">
    <property type="protein sequence ID" value="KAK9990582.1"/>
    <property type="molecule type" value="Genomic_DNA"/>
</dbReference>
<dbReference type="InterPro" id="IPR053151">
    <property type="entry name" value="RNase_H-like"/>
</dbReference>
<dbReference type="Proteomes" id="UP001459277">
    <property type="component" value="Unassembled WGS sequence"/>
</dbReference>
<dbReference type="SUPFAM" id="SSF53098">
    <property type="entry name" value="Ribonuclease H-like"/>
    <property type="match status" value="1"/>
</dbReference>
<evidence type="ECO:0000313" key="2">
    <source>
        <dbReference type="EMBL" id="KAK9990582.1"/>
    </source>
</evidence>
<evidence type="ECO:0000313" key="3">
    <source>
        <dbReference type="Proteomes" id="UP001459277"/>
    </source>
</evidence>
<dbReference type="InterPro" id="IPR002156">
    <property type="entry name" value="RNaseH_domain"/>
</dbReference>
<dbReference type="CDD" id="cd06222">
    <property type="entry name" value="RNase_H_like"/>
    <property type="match status" value="1"/>
</dbReference>
<dbReference type="Gene3D" id="3.30.420.10">
    <property type="entry name" value="Ribonuclease H-like superfamily/Ribonuclease H"/>
    <property type="match status" value="1"/>
</dbReference>
<dbReference type="GO" id="GO:0003676">
    <property type="term" value="F:nucleic acid binding"/>
    <property type="evidence" value="ECO:0007669"/>
    <property type="project" value="InterPro"/>
</dbReference>
<protein>
    <recommendedName>
        <fullName evidence="1">RNase H type-1 domain-containing protein</fullName>
    </recommendedName>
</protein>
<accession>A0AAW2BXP0</accession>
<dbReference type="GO" id="GO:0004523">
    <property type="term" value="F:RNA-DNA hybrid ribonuclease activity"/>
    <property type="evidence" value="ECO:0007669"/>
    <property type="project" value="InterPro"/>
</dbReference>
<dbReference type="InterPro" id="IPR012337">
    <property type="entry name" value="RNaseH-like_sf"/>
</dbReference>
<keyword evidence="3" id="KW-1185">Reference proteome</keyword>
<sequence length="220" mass="24761">MESYGYNHSKTRLGSTRQTSQEVIHKARSLIEEFQLAHLTQPRLKEHADARWVPPLHPWYKVNSNAVVFSNLKNVRIGVIIHDHEGSVIAALSKHLPLPLGPLEVEAKAMDEAVLFAWHVGIREAVFETDLSVVSDALASSTTPLPLVSMVDIIAGTLYRLQDFKHTQLQHVRRQANKPAHALAQHAKGITDFVTWIEESPPFIESFVFQDAMNFSSSHY</sequence>
<dbReference type="InterPro" id="IPR044730">
    <property type="entry name" value="RNase_H-like_dom_plant"/>
</dbReference>
<dbReference type="AlphaFoldDB" id="A0AAW2BXP0"/>
<feature type="domain" description="RNase H type-1" evidence="1">
    <location>
        <begin position="71"/>
        <end position="187"/>
    </location>
</feature>
<comment type="caution">
    <text evidence="2">The sequence shown here is derived from an EMBL/GenBank/DDBJ whole genome shotgun (WGS) entry which is preliminary data.</text>
</comment>
<dbReference type="PANTHER" id="PTHR47723">
    <property type="entry name" value="OS05G0353850 PROTEIN"/>
    <property type="match status" value="1"/>
</dbReference>
<reference evidence="2 3" key="1">
    <citation type="submission" date="2024-01" db="EMBL/GenBank/DDBJ databases">
        <title>A telomere-to-telomere, gap-free genome of sweet tea (Lithocarpus litseifolius).</title>
        <authorList>
            <person name="Zhou J."/>
        </authorList>
    </citation>
    <scope>NUCLEOTIDE SEQUENCE [LARGE SCALE GENOMIC DNA]</scope>
    <source>
        <strain evidence="2">Zhou-2022a</strain>
        <tissue evidence="2">Leaf</tissue>
    </source>
</reference>
<proteinExistence type="predicted"/>
<evidence type="ECO:0000259" key="1">
    <source>
        <dbReference type="Pfam" id="PF13456"/>
    </source>
</evidence>
<name>A0AAW2BXP0_9ROSI</name>
<gene>
    <name evidence="2" type="ORF">SO802_025567</name>
</gene>
<dbReference type="InterPro" id="IPR036397">
    <property type="entry name" value="RNaseH_sf"/>
</dbReference>
<dbReference type="Pfam" id="PF13456">
    <property type="entry name" value="RVT_3"/>
    <property type="match status" value="1"/>
</dbReference>